<dbReference type="AlphaFoldDB" id="A0A482XDS0"/>
<name>A0A482XDS0_LAOST</name>
<evidence type="ECO:0000256" key="3">
    <source>
        <dbReference type="ARBA" id="ARBA00022448"/>
    </source>
</evidence>
<dbReference type="GO" id="GO:0016192">
    <property type="term" value="P:vesicle-mediated transport"/>
    <property type="evidence" value="ECO:0007669"/>
    <property type="project" value="InterPro"/>
</dbReference>
<dbReference type="EMBL" id="QKKF02012373">
    <property type="protein sequence ID" value="RZF43680.1"/>
    <property type="molecule type" value="Genomic_DNA"/>
</dbReference>
<proteinExistence type="inferred from homology"/>
<evidence type="ECO:0000256" key="4">
    <source>
        <dbReference type="ARBA" id="ARBA00022927"/>
    </source>
</evidence>
<dbReference type="GO" id="GO:0031410">
    <property type="term" value="C:cytoplasmic vesicle"/>
    <property type="evidence" value="ECO:0007669"/>
    <property type="project" value="UniProtKB-ARBA"/>
</dbReference>
<keyword evidence="3" id="KW-0813">Transport</keyword>
<comment type="subcellular location">
    <subcellularLocation>
        <location evidence="1">Endomembrane system</location>
        <topology evidence="1">Peripheral membrane protein</topology>
    </subcellularLocation>
</comment>
<evidence type="ECO:0000256" key="2">
    <source>
        <dbReference type="ARBA" id="ARBA00009884"/>
    </source>
</evidence>
<dbReference type="Gene3D" id="3.40.50.1910">
    <property type="match status" value="1"/>
</dbReference>
<dbReference type="SUPFAM" id="SSF56815">
    <property type="entry name" value="Sec1/munc18-like (SM) proteins"/>
    <property type="match status" value="1"/>
</dbReference>
<dbReference type="InterPro" id="IPR043154">
    <property type="entry name" value="Sec-1-like_dom1"/>
</dbReference>
<gene>
    <name evidence="7" type="ORF">LSTR_LSTR011028</name>
</gene>
<dbReference type="InterPro" id="IPR043127">
    <property type="entry name" value="Sec-1-like_dom3a"/>
</dbReference>
<dbReference type="OrthoDB" id="10266265at2759"/>
<evidence type="ECO:0000256" key="5">
    <source>
        <dbReference type="ARBA" id="ARBA00023136"/>
    </source>
</evidence>
<dbReference type="InterPro" id="IPR001619">
    <property type="entry name" value="Sec1-like"/>
</dbReference>
<dbReference type="FunFam" id="3.40.50.2060:FF:000003">
    <property type="entry name" value="vacuolar protein sorting-associated protein 45 isoform X1"/>
    <property type="match status" value="1"/>
</dbReference>
<dbReference type="Gene3D" id="3.90.830.10">
    <property type="entry name" value="Syntaxin Binding Protein 1, Chain A, domain 2"/>
    <property type="match status" value="1"/>
</dbReference>
<evidence type="ECO:0000256" key="6">
    <source>
        <dbReference type="ARBA" id="ARBA00073001"/>
    </source>
</evidence>
<dbReference type="FunCoup" id="A0A482XDS0">
    <property type="interactions" value="2003"/>
</dbReference>
<dbReference type="GO" id="GO:0012505">
    <property type="term" value="C:endomembrane system"/>
    <property type="evidence" value="ECO:0007669"/>
    <property type="project" value="UniProtKB-SubCell"/>
</dbReference>
<keyword evidence="5" id="KW-0472">Membrane</keyword>
<dbReference type="Pfam" id="PF00995">
    <property type="entry name" value="Sec1"/>
    <property type="match status" value="1"/>
</dbReference>
<protein>
    <recommendedName>
        <fullName evidence="6">Vacuolar protein sorting-associated protein 45</fullName>
    </recommendedName>
</protein>
<dbReference type="Gene3D" id="3.40.50.2060">
    <property type="match status" value="1"/>
</dbReference>
<dbReference type="PANTHER" id="PTHR11679">
    <property type="entry name" value="VESICLE PROTEIN SORTING-ASSOCIATED"/>
    <property type="match status" value="1"/>
</dbReference>
<keyword evidence="8" id="KW-1185">Reference proteome</keyword>
<evidence type="ECO:0000313" key="8">
    <source>
        <dbReference type="Proteomes" id="UP000291343"/>
    </source>
</evidence>
<reference evidence="7 8" key="1">
    <citation type="journal article" date="2017" name="Gigascience">
        <title>Genome sequence of the small brown planthopper, Laodelphax striatellus.</title>
        <authorList>
            <person name="Zhu J."/>
            <person name="Jiang F."/>
            <person name="Wang X."/>
            <person name="Yang P."/>
            <person name="Bao Y."/>
            <person name="Zhao W."/>
            <person name="Wang W."/>
            <person name="Lu H."/>
            <person name="Wang Q."/>
            <person name="Cui N."/>
            <person name="Li J."/>
            <person name="Chen X."/>
            <person name="Luo L."/>
            <person name="Yu J."/>
            <person name="Kang L."/>
            <person name="Cui F."/>
        </authorList>
    </citation>
    <scope>NUCLEOTIDE SEQUENCE [LARGE SCALE GENOMIC DNA]</scope>
    <source>
        <strain evidence="7">Lst14</strain>
    </source>
</reference>
<dbReference type="Gene3D" id="1.25.40.60">
    <property type="match status" value="1"/>
</dbReference>
<dbReference type="STRING" id="195883.A0A482XDS0"/>
<comment type="caution">
    <text evidence="7">The sequence shown here is derived from an EMBL/GenBank/DDBJ whole genome shotgun (WGS) entry which is preliminary data.</text>
</comment>
<dbReference type="GO" id="GO:0015031">
    <property type="term" value="P:protein transport"/>
    <property type="evidence" value="ECO:0007669"/>
    <property type="project" value="UniProtKB-KW"/>
</dbReference>
<dbReference type="SMR" id="A0A482XDS0"/>
<sequence>MNVIFAVKSYITKMAEESGPGMKVLLMDKQTTSIVSIVYSQSEILQKEVFLFERIESGANLETMKHLKCIAFLRPTKDNVALLSKELRNPKYGVYYIYFSNIISKADIKVLAESDELEVVREVQEFYGDYLAVSPHLFSLNLAPCAEFRFGAANLRASNHSDPLAWLPDQLTRSVQGIVAVLLSLKKNPFIRYQGSSDLAKKLAEKVREVLSKEESLFNFRQQEASVLLILDRRDDPITPLLNQWTYQAMVHELLTISHNRVSLAHVPGIAKELHDVVLSSEHDEFYAANLWRNYGEIGQTVKALMDEFQRRAQSQQKVESIADMKQFVENYPQFKKMSGTVSKHVAVIGELSSLVTKRNLLEVSEMEQELACQDQHSAQLQRIRQIITNGKLRDEEACKLVMLYALRYRQHQNNDITGLVDALKKRGLSETKTSMIHHVLEYGNLKDNNSVRGELVSQEAVVKITKRLFKDLKGVENVYTQHVPLVKETLEDLIKGRLKESAFPMLGKSPPKRVQDIIVFIVGGVTYEESLAVHQMNQDSPFPVRIVLGGTTVHNSQSFIQEVMESTRGMNVTSSSLRTNRMR</sequence>
<dbReference type="InParanoid" id="A0A482XDS0"/>
<dbReference type="Proteomes" id="UP000291343">
    <property type="component" value="Unassembled WGS sequence"/>
</dbReference>
<evidence type="ECO:0000313" key="7">
    <source>
        <dbReference type="EMBL" id="RZF43680.1"/>
    </source>
</evidence>
<evidence type="ECO:0000256" key="1">
    <source>
        <dbReference type="ARBA" id="ARBA00004184"/>
    </source>
</evidence>
<comment type="similarity">
    <text evidence="2">Belongs to the STXBP/unc-18/SEC1 family.</text>
</comment>
<dbReference type="PIRSF" id="PIRSF005715">
    <property type="entry name" value="VPS45_Sec1"/>
    <property type="match status" value="1"/>
</dbReference>
<accession>A0A482XDS0</accession>
<keyword evidence="4" id="KW-0653">Protein transport</keyword>
<organism evidence="7 8">
    <name type="scientific">Laodelphax striatellus</name>
    <name type="common">Small brown planthopper</name>
    <name type="synonym">Delphax striatella</name>
    <dbReference type="NCBI Taxonomy" id="195883"/>
    <lineage>
        <taxon>Eukaryota</taxon>
        <taxon>Metazoa</taxon>
        <taxon>Ecdysozoa</taxon>
        <taxon>Arthropoda</taxon>
        <taxon>Hexapoda</taxon>
        <taxon>Insecta</taxon>
        <taxon>Pterygota</taxon>
        <taxon>Neoptera</taxon>
        <taxon>Paraneoptera</taxon>
        <taxon>Hemiptera</taxon>
        <taxon>Auchenorrhyncha</taxon>
        <taxon>Fulgoroidea</taxon>
        <taxon>Delphacidae</taxon>
        <taxon>Criomorphinae</taxon>
        <taxon>Laodelphax</taxon>
    </lineage>
</organism>
<dbReference type="InterPro" id="IPR027482">
    <property type="entry name" value="Sec1-like_dom2"/>
</dbReference>
<dbReference type="FunFam" id="3.90.830.10:FF:000002">
    <property type="entry name" value="Vacuolar protein sorting-associated protein 45"/>
    <property type="match status" value="1"/>
</dbReference>
<dbReference type="InterPro" id="IPR036045">
    <property type="entry name" value="Sec1-like_sf"/>
</dbReference>